<dbReference type="GO" id="GO:0005509">
    <property type="term" value="F:calcium ion binding"/>
    <property type="evidence" value="ECO:0007669"/>
    <property type="project" value="InterPro"/>
</dbReference>
<feature type="active site" description="Nucleophile" evidence="7">
    <location>
        <position position="235"/>
    </location>
</feature>
<dbReference type="Gene3D" id="3.20.20.80">
    <property type="entry name" value="Glycosidases"/>
    <property type="match status" value="1"/>
</dbReference>
<keyword evidence="4" id="KW-0378">Hydrolase</keyword>
<feature type="binding site" evidence="8">
    <location>
        <position position="198"/>
    </location>
    <ligand>
        <name>Ca(2+)</name>
        <dbReference type="ChEBI" id="CHEBI:29108"/>
        <label>1</label>
    </ligand>
</feature>
<evidence type="ECO:0000256" key="1">
    <source>
        <dbReference type="ARBA" id="ARBA00001913"/>
    </source>
</evidence>
<feature type="binding site" evidence="8">
    <location>
        <position position="104"/>
    </location>
    <ligand>
        <name>Ca(2+)</name>
        <dbReference type="ChEBI" id="CHEBI:29108"/>
        <label>1</label>
    </ligand>
</feature>
<evidence type="ECO:0000313" key="11">
    <source>
        <dbReference type="Proteomes" id="UP000262195"/>
    </source>
</evidence>
<dbReference type="SUPFAM" id="SSF51011">
    <property type="entry name" value="Glycosyl hydrolase domain"/>
    <property type="match status" value="1"/>
</dbReference>
<keyword evidence="8" id="KW-0106">Calcium</keyword>
<comment type="cofactor">
    <cofactor evidence="1">
        <name>Ca(2+)</name>
        <dbReference type="ChEBI" id="CHEBI:29108"/>
    </cofactor>
</comment>
<dbReference type="EMBL" id="DQHO01000027">
    <property type="protein sequence ID" value="HCS93899.1"/>
    <property type="molecule type" value="Genomic_DNA"/>
</dbReference>
<dbReference type="Proteomes" id="UP000262195">
    <property type="component" value="Unassembled WGS sequence"/>
</dbReference>
<proteinExistence type="inferred from homology"/>
<gene>
    <name evidence="10" type="ORF">DIW15_04235</name>
</gene>
<feature type="binding site" evidence="8">
    <location>
        <position position="204"/>
    </location>
    <ligand>
        <name>Ca(2+)</name>
        <dbReference type="ChEBI" id="CHEBI:29108"/>
        <label>1</label>
    </ligand>
</feature>
<dbReference type="PIRSF" id="PIRSF001021">
    <property type="entry name" value="Alph-amls_thrmst"/>
    <property type="match status" value="1"/>
</dbReference>
<name>A0A3D4S503_9ENTE</name>
<evidence type="ECO:0000256" key="8">
    <source>
        <dbReference type="PIRSR" id="PIRSR001021-2"/>
    </source>
</evidence>
<evidence type="ECO:0000256" key="7">
    <source>
        <dbReference type="PIRSR" id="PIRSR001021-1"/>
    </source>
</evidence>
<evidence type="ECO:0000313" key="10">
    <source>
        <dbReference type="EMBL" id="HCS93899.1"/>
    </source>
</evidence>
<dbReference type="GO" id="GO:0005975">
    <property type="term" value="P:carbohydrate metabolic process"/>
    <property type="evidence" value="ECO:0007669"/>
    <property type="project" value="InterPro"/>
</dbReference>
<keyword evidence="6" id="KW-0326">Glycosidase</keyword>
<dbReference type="AlphaFoldDB" id="A0A3D4S503"/>
<dbReference type="Gene3D" id="2.60.40.1180">
    <property type="entry name" value="Golgi alpha-mannosidase II"/>
    <property type="match status" value="1"/>
</dbReference>
<dbReference type="PANTHER" id="PTHR43447">
    <property type="entry name" value="ALPHA-AMYLASE"/>
    <property type="match status" value="1"/>
</dbReference>
<organism evidence="10 11">
    <name type="scientific">Bavariicoccus seileri</name>
    <dbReference type="NCBI Taxonomy" id="549685"/>
    <lineage>
        <taxon>Bacteria</taxon>
        <taxon>Bacillati</taxon>
        <taxon>Bacillota</taxon>
        <taxon>Bacilli</taxon>
        <taxon>Lactobacillales</taxon>
        <taxon>Enterococcaceae</taxon>
        <taxon>Bavariicoccus</taxon>
    </lineage>
</organism>
<dbReference type="GO" id="GO:0004553">
    <property type="term" value="F:hydrolase activity, hydrolyzing O-glycosyl compounds"/>
    <property type="evidence" value="ECO:0007669"/>
    <property type="project" value="InterPro"/>
</dbReference>
<feature type="binding site" evidence="8">
    <location>
        <position position="239"/>
    </location>
    <ligand>
        <name>Ca(2+)</name>
        <dbReference type="ChEBI" id="CHEBI:29108"/>
        <label>1</label>
    </ligand>
</feature>
<evidence type="ECO:0000256" key="6">
    <source>
        <dbReference type="ARBA" id="ARBA00023295"/>
    </source>
</evidence>
<comment type="similarity">
    <text evidence="2">Belongs to the glycosyl hydrolase 13 family.</text>
</comment>
<sequence>MTENRCIMQYFEWYVPADGKHWERLEKDAEHLKSLGIDRVWLPPMYKGTSDQDVGYGVYDLYDLGEFDQKGTIRTKYGTKEQLLSAIKALKSVGIDVIADVVLNHKAGADETESFLAVEVDATNRQKTLGDPHQITAWTKFTFPGRHDQYSPFKWNFHHFSGVDFDAETGHKGIYMIQNDQSGWTANEDVDTENGNYDYLMFADIKYQNQEVVDETKKWVAWVINETGVNGFRLDAIKHISFDFIADLVKEIEEKQGSDFYIFGEYWRGDYHTNEEYLEETNFEFDLVDVKLHLNFHQASQQGASYDLRQILNDSLMQKNPTHAVTFVDNHDSQPHQALESYVEPWFKPLAYALILLRSEGYPCLFYGDYYGISGDEPIEGNEAILDRLLKARLKWAYGEQNDYALNEHTIGFTRLGDDAHQHGLVVVMSNQDEGDLEVDLGELNKQTTYYDWTTDQEPVTTDDEGRAAFHFLPGKVSVYAPEAYGS</sequence>
<dbReference type="STRING" id="1121105.GCA_000421665_00391"/>
<feature type="active site" description="Proton donor" evidence="7">
    <location>
        <position position="265"/>
    </location>
</feature>
<dbReference type="InterPro" id="IPR013776">
    <property type="entry name" value="A-amylase_thermo"/>
</dbReference>
<comment type="caution">
    <text evidence="10">The sequence shown here is derived from an EMBL/GenBank/DDBJ whole genome shotgun (WGS) entry which is preliminary data.</text>
</comment>
<dbReference type="Pfam" id="PF00128">
    <property type="entry name" value="Alpha-amylase"/>
    <property type="match status" value="1"/>
</dbReference>
<keyword evidence="3 8" id="KW-0479">Metal-binding</keyword>
<evidence type="ECO:0000256" key="2">
    <source>
        <dbReference type="ARBA" id="ARBA00008061"/>
    </source>
</evidence>
<evidence type="ECO:0000256" key="3">
    <source>
        <dbReference type="ARBA" id="ARBA00022723"/>
    </source>
</evidence>
<dbReference type="CDD" id="cd11318">
    <property type="entry name" value="AmyAc_bac_fung_AmyA"/>
    <property type="match status" value="1"/>
</dbReference>
<feature type="domain" description="Glycosyl hydrolase family 13 catalytic" evidence="9">
    <location>
        <begin position="5"/>
        <end position="393"/>
    </location>
</feature>
<dbReference type="NCBIfam" id="NF006969">
    <property type="entry name" value="PRK09441.1-2"/>
    <property type="match status" value="1"/>
</dbReference>
<dbReference type="InterPro" id="IPR006047">
    <property type="entry name" value="GH13_cat_dom"/>
</dbReference>
<protein>
    <submittedName>
        <fullName evidence="10">Alpha-amylase</fullName>
    </submittedName>
</protein>
<dbReference type="SUPFAM" id="SSF51445">
    <property type="entry name" value="(Trans)glycosidases"/>
    <property type="match status" value="1"/>
</dbReference>
<evidence type="ECO:0000256" key="4">
    <source>
        <dbReference type="ARBA" id="ARBA00022801"/>
    </source>
</evidence>
<dbReference type="SMART" id="SM00642">
    <property type="entry name" value="Aamy"/>
    <property type="match status" value="1"/>
</dbReference>
<reference evidence="10 11" key="1">
    <citation type="journal article" date="2018" name="Nat. Biotechnol.">
        <title>A standardized bacterial taxonomy based on genome phylogeny substantially revises the tree of life.</title>
        <authorList>
            <person name="Parks D.H."/>
            <person name="Chuvochina M."/>
            <person name="Waite D.W."/>
            <person name="Rinke C."/>
            <person name="Skarshewski A."/>
            <person name="Chaumeil P.A."/>
            <person name="Hugenholtz P."/>
        </authorList>
    </citation>
    <scope>NUCLEOTIDE SEQUENCE [LARGE SCALE GENOMIC DNA]</scope>
    <source>
        <strain evidence="10">UBA11306</strain>
    </source>
</reference>
<evidence type="ECO:0000256" key="5">
    <source>
        <dbReference type="ARBA" id="ARBA00023277"/>
    </source>
</evidence>
<keyword evidence="5" id="KW-0119">Carbohydrate metabolism</keyword>
<dbReference type="Gene3D" id="2.40.30.140">
    <property type="match status" value="1"/>
</dbReference>
<dbReference type="InterPro" id="IPR017853">
    <property type="entry name" value="GH"/>
</dbReference>
<dbReference type="NCBIfam" id="NF006968">
    <property type="entry name" value="PRK09441.1-1"/>
    <property type="match status" value="1"/>
</dbReference>
<dbReference type="InterPro" id="IPR013780">
    <property type="entry name" value="Glyco_hydro_b"/>
</dbReference>
<accession>A0A3D4S503</accession>
<evidence type="ECO:0000259" key="9">
    <source>
        <dbReference type="SMART" id="SM00642"/>
    </source>
</evidence>